<sequence>MLFNKGNYEEDTKEFIEITAEEFEEKLAAGEKTIVYLGKAVCPYCRKFVPKLDKVRKEKNLTIHYLDSLNTPTDPAIQSLRDRMGVRTVPALVTIDGPGQFTNLNADSSLSEEEITAILDKKS</sequence>
<dbReference type="EMBL" id="VSSQ01016851">
    <property type="protein sequence ID" value="MPM58599.1"/>
    <property type="molecule type" value="Genomic_DNA"/>
</dbReference>
<organism evidence="1">
    <name type="scientific">bioreactor metagenome</name>
    <dbReference type="NCBI Taxonomy" id="1076179"/>
    <lineage>
        <taxon>unclassified sequences</taxon>
        <taxon>metagenomes</taxon>
        <taxon>ecological metagenomes</taxon>
    </lineage>
</organism>
<protein>
    <recommendedName>
        <fullName evidence="2">Thioredoxin domain-containing protein</fullName>
    </recommendedName>
</protein>
<dbReference type="InterPro" id="IPR046698">
    <property type="entry name" value="PedC-like"/>
</dbReference>
<proteinExistence type="predicted"/>
<dbReference type="CDD" id="cd02947">
    <property type="entry name" value="TRX_family"/>
    <property type="match status" value="1"/>
</dbReference>
<dbReference type="Pfam" id="PF20207">
    <property type="entry name" value="DUF6568"/>
    <property type="match status" value="1"/>
</dbReference>
<name>A0A645AZM3_9ZZZZ</name>
<comment type="caution">
    <text evidence="1">The sequence shown here is derived from an EMBL/GenBank/DDBJ whole genome shotgun (WGS) entry which is preliminary data.</text>
</comment>
<evidence type="ECO:0000313" key="1">
    <source>
        <dbReference type="EMBL" id="MPM58599.1"/>
    </source>
</evidence>
<gene>
    <name evidence="1" type="ORF">SDC9_105430</name>
</gene>
<dbReference type="Gene3D" id="3.40.30.10">
    <property type="entry name" value="Glutaredoxin"/>
    <property type="match status" value="1"/>
</dbReference>
<dbReference type="InterPro" id="IPR036249">
    <property type="entry name" value="Thioredoxin-like_sf"/>
</dbReference>
<dbReference type="SUPFAM" id="SSF52833">
    <property type="entry name" value="Thioredoxin-like"/>
    <property type="match status" value="1"/>
</dbReference>
<dbReference type="AlphaFoldDB" id="A0A645AZM3"/>
<reference evidence="1" key="1">
    <citation type="submission" date="2019-08" db="EMBL/GenBank/DDBJ databases">
        <authorList>
            <person name="Kucharzyk K."/>
            <person name="Murdoch R.W."/>
            <person name="Higgins S."/>
            <person name="Loffler F."/>
        </authorList>
    </citation>
    <scope>NUCLEOTIDE SEQUENCE</scope>
</reference>
<accession>A0A645AZM3</accession>
<evidence type="ECO:0008006" key="2">
    <source>
        <dbReference type="Google" id="ProtNLM"/>
    </source>
</evidence>